<sequence>MYRIPRDPYRFEFQRHRINKQHMKIIKPMRLGVLPRPFTWQKKHYLCVTAYAHATLGPNPQLLNEQGLWPMLASELGETSVLDLGLPKQYPEFLVSGFGYTHHQQDKTRCAVSAQVGHIEKRLTVFGDRYWIAGGASAPAPFDAMPLDWTHAFGGAAYAGNPLGRGIDADHIGDRQVVRLPNIELAGELYQSPGRPPSAPAGMGPVDLAWPQRQARMGVHDQAWFDNDFPGLARDMDWRAWNAAPDDQHFPASFELAGAPYTLRNMHPEHPVLSGTIPDWLGRCLVVKRQPGKQITADIDLRLTTAWFFPHRLESVLIYHGVVEIDQDDAHDVVQLMPALEHRHAKRDHAHFLRVLEQRCDPKTGSNYAFRDGDLLPDGVALGPLFPGEDTMFDKAPGPLERNLRQNMQNQRDKAAQTAREEGLVPDDILPPMNAAPELPRRLEDLPQFMEKVDRQHAADLDQARATLATTRREMAANLPPDHQNQLAMLDQLAPLLDSNAGATRAPAAPTHSFAEVKASHVHMAALGKTFPETPAPELMPAAELKAKMHKMYLHGVTGFAPAAVLAGDAARRMREQVAAIYASTRDFAGLDLTGADLSGMDLRGANFSGAMLESADLRGAKLDACNFAEAILARTSLAGASFANARCDGASLAQADARHASFAHAVLNKCAWEETKLDHADFAHAQIGEVMLTDLQIASASFDGTRFFSVTFYKVGMRECSFRDAHFEKCAFIEGRQEDLCFDKATLQDSAWVTTDAARLSFRGSVLRTCAVTDKTSLDEADFTDAQLSQCNFREISMQRANFSGATAAITDFSEANLSGANLQRMNAGGSFFTRAVMLASDLRGANLIGASLVKADLRSCDLRGANLFRADLAQTLGDGGTLFDQAYLEQTKFLPRLVPDSALAD</sequence>
<dbReference type="SUPFAM" id="SSF141571">
    <property type="entry name" value="Pentapeptide repeat-like"/>
    <property type="match status" value="2"/>
</dbReference>
<organism evidence="3 4">
    <name type="scientific">Massilia mucilaginosa</name>
    <dbReference type="NCBI Taxonomy" id="2609282"/>
    <lineage>
        <taxon>Bacteria</taxon>
        <taxon>Pseudomonadati</taxon>
        <taxon>Pseudomonadota</taxon>
        <taxon>Betaproteobacteria</taxon>
        <taxon>Burkholderiales</taxon>
        <taxon>Oxalobacteraceae</taxon>
        <taxon>Telluria group</taxon>
        <taxon>Massilia</taxon>
    </lineage>
</organism>
<gene>
    <name evidence="3" type="ORF">F2P45_11265</name>
</gene>
<protein>
    <submittedName>
        <fullName evidence="3">DUF2169 domain-containing protein</fullName>
    </submittedName>
</protein>
<dbReference type="Gene3D" id="2.160.20.80">
    <property type="entry name" value="E3 ubiquitin-protein ligase SopA"/>
    <property type="match status" value="2"/>
</dbReference>
<proteinExistence type="predicted"/>
<dbReference type="PANTHER" id="PTHR47485:SF1">
    <property type="entry name" value="THYLAKOID LUMENAL 17.4 KDA PROTEIN, CHLOROPLASTIC"/>
    <property type="match status" value="1"/>
</dbReference>
<dbReference type="Proteomes" id="UP000609726">
    <property type="component" value="Unassembled WGS sequence"/>
</dbReference>
<dbReference type="InterPro" id="IPR001646">
    <property type="entry name" value="5peptide_repeat"/>
</dbReference>
<evidence type="ECO:0000313" key="3">
    <source>
        <dbReference type="EMBL" id="NHZ89589.1"/>
    </source>
</evidence>
<evidence type="ECO:0000259" key="2">
    <source>
        <dbReference type="Pfam" id="PF09937"/>
    </source>
</evidence>
<dbReference type="PANTHER" id="PTHR47485">
    <property type="entry name" value="THYLAKOID LUMENAL 17.4 KDA PROTEIN, CHLOROPLASTIC"/>
    <property type="match status" value="1"/>
</dbReference>
<evidence type="ECO:0000313" key="4">
    <source>
        <dbReference type="Proteomes" id="UP000609726"/>
    </source>
</evidence>
<keyword evidence="4" id="KW-1185">Reference proteome</keyword>
<reference evidence="3 4" key="1">
    <citation type="submission" date="2019-10" db="EMBL/GenBank/DDBJ databases">
        <title>Taxonomy of Antarctic Massilia spp.: description of Massilia rubra sp. nov., Massilia aquatica sp. nov., Massilia mucilaginosa sp. nov., Massilia frigida sp. nov. isolated from streams, lakes and regoliths.</title>
        <authorList>
            <person name="Holochova P."/>
            <person name="Sedlacek I."/>
            <person name="Kralova S."/>
            <person name="Maslanova I."/>
            <person name="Busse H.-J."/>
            <person name="Stankova E."/>
            <person name="Vrbovska V."/>
            <person name="Kovarovic V."/>
            <person name="Bartak M."/>
            <person name="Svec P."/>
            <person name="Pantucek R."/>
        </authorList>
    </citation>
    <scope>NUCLEOTIDE SEQUENCE [LARGE SCALE GENOMIC DNA]</scope>
    <source>
        <strain evidence="3 4">CCM 8733</strain>
    </source>
</reference>
<accession>A0ABX0NRS8</accession>
<dbReference type="Pfam" id="PF09937">
    <property type="entry name" value="DUF2169"/>
    <property type="match status" value="1"/>
</dbReference>
<dbReference type="Pfam" id="PF00805">
    <property type="entry name" value="Pentapeptide"/>
    <property type="match status" value="4"/>
</dbReference>
<comment type="caution">
    <text evidence="3">The sequence shown here is derived from an EMBL/GenBank/DDBJ whole genome shotgun (WGS) entry which is preliminary data.</text>
</comment>
<evidence type="ECO:0000256" key="1">
    <source>
        <dbReference type="ARBA" id="ARBA00022737"/>
    </source>
</evidence>
<feature type="domain" description="DUF2169" evidence="2">
    <location>
        <begin position="43"/>
        <end position="320"/>
    </location>
</feature>
<dbReference type="EMBL" id="WHJH01000010">
    <property type="protein sequence ID" value="NHZ89589.1"/>
    <property type="molecule type" value="Genomic_DNA"/>
</dbReference>
<name>A0ABX0NRS8_9BURK</name>
<dbReference type="InterPro" id="IPR018683">
    <property type="entry name" value="DUF2169"/>
</dbReference>
<keyword evidence="1" id="KW-0677">Repeat</keyword>